<proteinExistence type="predicted"/>
<dbReference type="InterPro" id="IPR037185">
    <property type="entry name" value="EmrE-like"/>
</dbReference>
<feature type="transmembrane region" description="Helical" evidence="2">
    <location>
        <begin position="12"/>
        <end position="35"/>
    </location>
</feature>
<evidence type="ECO:0000256" key="1">
    <source>
        <dbReference type="SAM" id="MobiDB-lite"/>
    </source>
</evidence>
<evidence type="ECO:0000313" key="4">
    <source>
        <dbReference type="Proteomes" id="UP001165060"/>
    </source>
</evidence>
<feature type="transmembrane region" description="Helical" evidence="2">
    <location>
        <begin position="117"/>
        <end position="142"/>
    </location>
</feature>
<dbReference type="Proteomes" id="UP001165060">
    <property type="component" value="Unassembled WGS sequence"/>
</dbReference>
<feature type="transmembrane region" description="Helical" evidence="2">
    <location>
        <begin position="148"/>
        <end position="168"/>
    </location>
</feature>
<dbReference type="PANTHER" id="PTHR13146">
    <property type="match status" value="1"/>
</dbReference>
<name>A0ABQ6N351_9STRA</name>
<feature type="transmembrane region" description="Helical" evidence="2">
    <location>
        <begin position="55"/>
        <end position="79"/>
    </location>
</feature>
<sequence length="461" mass="50634">MGGSGHGNGCGVSEIMVFVLALIAGTGCSLTSKVLLDMESVGMDGEMKKFEKPLFQTLGMFVGMVSALFMHALVIMFKIPFPGYKHGKKTSNRVGYSSVGEANADDEEEEAQEPLPVWMYFLLIIPSLFDLAATALCMLGLLHVEVSIYQMLRGSAIIFVAILKHFVLKDKLRKFMWIGVGWNVVSIILVGAVAIMSADGEAGDDGKKPMLGVSLIIAGALVQSLQYAFEEKVMSMDVSAPPLLLIGMEGFWGTVVCAFVLYPLCYALPGADVGGTMENPYDTIAMMQNSKPLQNMFFLYFLSIFFYNMLAVLVTFMLNSVWHAILDNFRPITVWGTDLFIFYYITTSFGEKWTVWSWLQLAGMAVLLYGTAVYNAPNSGSIKLQGEWYNCFCTADYEGLEEGDEEQQGLVSGREEEGAAPYQSPYQSPFMTPNTLAKRRAAEKEGGFKKVSKGTRGGSFA</sequence>
<feature type="transmembrane region" description="Helical" evidence="2">
    <location>
        <begin position="332"/>
        <end position="349"/>
    </location>
</feature>
<comment type="caution">
    <text evidence="3">The sequence shown here is derived from an EMBL/GenBank/DDBJ whole genome shotgun (WGS) entry which is preliminary data.</text>
</comment>
<evidence type="ECO:0000256" key="2">
    <source>
        <dbReference type="SAM" id="Phobius"/>
    </source>
</evidence>
<feature type="transmembrane region" description="Helical" evidence="2">
    <location>
        <begin position="355"/>
        <end position="374"/>
    </location>
</feature>
<protein>
    <recommendedName>
        <fullName evidence="5">Drug/Metabolite Transporter (DMT) Superfamily</fullName>
    </recommendedName>
</protein>
<keyword evidence="2" id="KW-1133">Transmembrane helix</keyword>
<keyword evidence="2" id="KW-0812">Transmembrane</keyword>
<reference evidence="3 4" key="1">
    <citation type="journal article" date="2023" name="Commun. Biol.">
        <title>Genome analysis of Parmales, the sister group of diatoms, reveals the evolutionary specialization of diatoms from phago-mixotrophs to photoautotrophs.</title>
        <authorList>
            <person name="Ban H."/>
            <person name="Sato S."/>
            <person name="Yoshikawa S."/>
            <person name="Yamada K."/>
            <person name="Nakamura Y."/>
            <person name="Ichinomiya M."/>
            <person name="Sato N."/>
            <person name="Blanc-Mathieu R."/>
            <person name="Endo H."/>
            <person name="Kuwata A."/>
            <person name="Ogata H."/>
        </authorList>
    </citation>
    <scope>NUCLEOTIDE SEQUENCE [LARGE SCALE GENOMIC DNA]</scope>
</reference>
<feature type="transmembrane region" description="Helical" evidence="2">
    <location>
        <begin position="297"/>
        <end position="320"/>
    </location>
</feature>
<gene>
    <name evidence="3" type="ORF">TeGR_g11384</name>
</gene>
<keyword evidence="2" id="KW-0472">Membrane</keyword>
<feature type="transmembrane region" description="Helical" evidence="2">
    <location>
        <begin position="250"/>
        <end position="269"/>
    </location>
</feature>
<evidence type="ECO:0000313" key="3">
    <source>
        <dbReference type="EMBL" id="GMI38433.1"/>
    </source>
</evidence>
<dbReference type="SUPFAM" id="SSF103481">
    <property type="entry name" value="Multidrug resistance efflux transporter EmrE"/>
    <property type="match status" value="1"/>
</dbReference>
<feature type="transmembrane region" description="Helical" evidence="2">
    <location>
        <begin position="175"/>
        <end position="198"/>
    </location>
</feature>
<feature type="region of interest" description="Disordered" evidence="1">
    <location>
        <begin position="404"/>
        <end position="461"/>
    </location>
</feature>
<feature type="transmembrane region" description="Helical" evidence="2">
    <location>
        <begin position="210"/>
        <end position="229"/>
    </location>
</feature>
<evidence type="ECO:0008006" key="5">
    <source>
        <dbReference type="Google" id="ProtNLM"/>
    </source>
</evidence>
<dbReference type="Gene3D" id="1.10.3730.20">
    <property type="match status" value="1"/>
</dbReference>
<dbReference type="PANTHER" id="PTHR13146:SF3">
    <property type="entry name" value="EAMA DOMAIN-CONTAINING PROTEIN"/>
    <property type="match status" value="1"/>
</dbReference>
<keyword evidence="4" id="KW-1185">Reference proteome</keyword>
<organism evidence="3 4">
    <name type="scientific">Tetraparma gracilis</name>
    <dbReference type="NCBI Taxonomy" id="2962635"/>
    <lineage>
        <taxon>Eukaryota</taxon>
        <taxon>Sar</taxon>
        <taxon>Stramenopiles</taxon>
        <taxon>Ochrophyta</taxon>
        <taxon>Bolidophyceae</taxon>
        <taxon>Parmales</taxon>
        <taxon>Triparmaceae</taxon>
        <taxon>Tetraparma</taxon>
    </lineage>
</organism>
<accession>A0ABQ6N351</accession>
<dbReference type="EMBL" id="BRYB01002030">
    <property type="protein sequence ID" value="GMI38433.1"/>
    <property type="molecule type" value="Genomic_DNA"/>
</dbReference>
<feature type="compositionally biased region" description="Polar residues" evidence="1">
    <location>
        <begin position="424"/>
        <end position="435"/>
    </location>
</feature>